<dbReference type="OMA" id="IALPCED"/>
<organism evidence="4 5">
    <name type="scientific">Zostera marina</name>
    <name type="common">Eelgrass</name>
    <dbReference type="NCBI Taxonomy" id="29655"/>
    <lineage>
        <taxon>Eukaryota</taxon>
        <taxon>Viridiplantae</taxon>
        <taxon>Streptophyta</taxon>
        <taxon>Embryophyta</taxon>
        <taxon>Tracheophyta</taxon>
        <taxon>Spermatophyta</taxon>
        <taxon>Magnoliopsida</taxon>
        <taxon>Liliopsida</taxon>
        <taxon>Zosteraceae</taxon>
        <taxon>Zostera</taxon>
    </lineage>
</organism>
<evidence type="ECO:0000313" key="4">
    <source>
        <dbReference type="EMBL" id="KMZ61387.1"/>
    </source>
</evidence>
<keyword evidence="1" id="KW-0863">Zinc-finger</keyword>
<dbReference type="PANTHER" id="PTHR46326">
    <property type="entry name" value="ZINC FINGER PROTEIN ZAT1-RELATED"/>
    <property type="match status" value="1"/>
</dbReference>
<evidence type="ECO:0000256" key="2">
    <source>
        <dbReference type="SAM" id="MobiDB-lite"/>
    </source>
</evidence>
<keyword evidence="1" id="KW-0479">Metal-binding</keyword>
<dbReference type="InterPro" id="IPR044303">
    <property type="entry name" value="ZAT1/4/9"/>
</dbReference>
<dbReference type="AlphaFoldDB" id="A0A0K9NZF9"/>
<proteinExistence type="predicted"/>
<dbReference type="OrthoDB" id="9411774at2759"/>
<keyword evidence="5" id="KW-1185">Reference proteome</keyword>
<dbReference type="PROSITE" id="PS00028">
    <property type="entry name" value="ZINC_FINGER_C2H2_1"/>
    <property type="match status" value="2"/>
</dbReference>
<dbReference type="InterPro" id="IPR036236">
    <property type="entry name" value="Znf_C2H2_sf"/>
</dbReference>
<feature type="domain" description="C2H2-type" evidence="3">
    <location>
        <begin position="210"/>
        <end position="232"/>
    </location>
</feature>
<dbReference type="GO" id="GO:0008270">
    <property type="term" value="F:zinc ion binding"/>
    <property type="evidence" value="ECO:0007669"/>
    <property type="project" value="UniProtKB-KW"/>
</dbReference>
<dbReference type="EMBL" id="LFYR01001488">
    <property type="protein sequence ID" value="KMZ61387.1"/>
    <property type="molecule type" value="Genomic_DNA"/>
</dbReference>
<dbReference type="SMART" id="SM00355">
    <property type="entry name" value="ZnF_C2H2"/>
    <property type="match status" value="3"/>
</dbReference>
<comment type="caution">
    <text evidence="4">The sequence shown here is derived from an EMBL/GenBank/DDBJ whole genome shotgun (WGS) entry which is preliminary data.</text>
</comment>
<dbReference type="GO" id="GO:0006355">
    <property type="term" value="P:regulation of DNA-templated transcription"/>
    <property type="evidence" value="ECO:0007669"/>
    <property type="project" value="InterPro"/>
</dbReference>
<reference evidence="5" key="1">
    <citation type="journal article" date="2016" name="Nature">
        <title>The genome of the seagrass Zostera marina reveals angiosperm adaptation to the sea.</title>
        <authorList>
            <person name="Olsen J.L."/>
            <person name="Rouze P."/>
            <person name="Verhelst B."/>
            <person name="Lin Y.-C."/>
            <person name="Bayer T."/>
            <person name="Collen J."/>
            <person name="Dattolo E."/>
            <person name="De Paoli E."/>
            <person name="Dittami S."/>
            <person name="Maumus F."/>
            <person name="Michel G."/>
            <person name="Kersting A."/>
            <person name="Lauritano C."/>
            <person name="Lohaus R."/>
            <person name="Toepel M."/>
            <person name="Tonon T."/>
            <person name="Vanneste K."/>
            <person name="Amirebrahimi M."/>
            <person name="Brakel J."/>
            <person name="Bostroem C."/>
            <person name="Chovatia M."/>
            <person name="Grimwood J."/>
            <person name="Jenkins J.W."/>
            <person name="Jueterbock A."/>
            <person name="Mraz A."/>
            <person name="Stam W.T."/>
            <person name="Tice H."/>
            <person name="Bornberg-Bauer E."/>
            <person name="Green P.J."/>
            <person name="Pearson G.A."/>
            <person name="Procaccini G."/>
            <person name="Duarte C.M."/>
            <person name="Schmutz J."/>
            <person name="Reusch T.B.H."/>
            <person name="Van de Peer Y."/>
        </authorList>
    </citation>
    <scope>NUCLEOTIDE SEQUENCE [LARGE SCALE GENOMIC DNA]</scope>
    <source>
        <strain evidence="5">cv. Finnish</strain>
    </source>
</reference>
<accession>A0A0K9NZF9</accession>
<dbReference type="SUPFAM" id="SSF57667">
    <property type="entry name" value="beta-beta-alpha zinc fingers"/>
    <property type="match status" value="1"/>
</dbReference>
<dbReference type="Gene3D" id="3.30.160.60">
    <property type="entry name" value="Classic Zinc Finger"/>
    <property type="match status" value="1"/>
</dbReference>
<dbReference type="InterPro" id="IPR013087">
    <property type="entry name" value="Znf_C2H2_type"/>
</dbReference>
<evidence type="ECO:0000313" key="5">
    <source>
        <dbReference type="Proteomes" id="UP000036987"/>
    </source>
</evidence>
<protein>
    <recommendedName>
        <fullName evidence="3">C2H2-type domain-containing protein</fullName>
    </recommendedName>
</protein>
<dbReference type="PANTHER" id="PTHR46326:SF1">
    <property type="entry name" value="OS03G0425900 PROTEIN"/>
    <property type="match status" value="1"/>
</dbReference>
<sequence length="302" mass="32707">MDGGVEHGCKLCDRRFPSGKSLGGHMRSHVMSYGLRKNPKKTTKIAEEEDGEIEMELKEVALCLMMMSADSTASATAEFSDKNSAVAEDDGVDDDDEDEKEREDQYLRKRKSRKRSDYSSGLEELGKIKKSRFQCSGCKKSFGSYQALGGHRAANKRTKGGCSSSIKKETETETESDPTPFVSVLESDGVQQPPPSVGSNKYKNKKASHFECSLCFKVFGSGQALGGHKRAHLTVNSGNGYVDAPEQRASTISPDGLLFDLNVPAGFTDGNSGVSNEERVGSSLVSWSTGRKRGHSLIVSGL</sequence>
<keyword evidence="1" id="KW-0862">Zinc</keyword>
<feature type="region of interest" description="Disordered" evidence="2">
    <location>
        <begin position="75"/>
        <end position="121"/>
    </location>
</feature>
<dbReference type="Proteomes" id="UP000036987">
    <property type="component" value="Unassembled WGS sequence"/>
</dbReference>
<dbReference type="STRING" id="29655.A0A0K9NZF9"/>
<feature type="domain" description="C2H2-type" evidence="3">
    <location>
        <begin position="7"/>
        <end position="29"/>
    </location>
</feature>
<evidence type="ECO:0000256" key="1">
    <source>
        <dbReference type="PROSITE-ProRule" id="PRU00042"/>
    </source>
</evidence>
<feature type="region of interest" description="Disordered" evidence="2">
    <location>
        <begin position="153"/>
        <end position="180"/>
    </location>
</feature>
<dbReference type="Pfam" id="PF13912">
    <property type="entry name" value="zf-C2H2_6"/>
    <property type="match status" value="3"/>
</dbReference>
<name>A0A0K9NZF9_ZOSMR</name>
<feature type="compositionally biased region" description="Acidic residues" evidence="2">
    <location>
        <begin position="87"/>
        <end position="101"/>
    </location>
</feature>
<evidence type="ECO:0000259" key="3">
    <source>
        <dbReference type="PROSITE" id="PS50157"/>
    </source>
</evidence>
<gene>
    <name evidence="4" type="ORF">ZOSMA_52G00380</name>
</gene>
<dbReference type="PROSITE" id="PS50157">
    <property type="entry name" value="ZINC_FINGER_C2H2_2"/>
    <property type="match status" value="2"/>
</dbReference>